<reference evidence="1" key="2">
    <citation type="journal article" date="2020" name="Nat. Commun.">
        <title>Large-scale genome sequencing of mycorrhizal fungi provides insights into the early evolution of symbiotic traits.</title>
        <authorList>
            <person name="Miyauchi S."/>
            <person name="Kiss E."/>
            <person name="Kuo A."/>
            <person name="Drula E."/>
            <person name="Kohler A."/>
            <person name="Sanchez-Garcia M."/>
            <person name="Morin E."/>
            <person name="Andreopoulos B."/>
            <person name="Barry K.W."/>
            <person name="Bonito G."/>
            <person name="Buee M."/>
            <person name="Carver A."/>
            <person name="Chen C."/>
            <person name="Cichocki N."/>
            <person name="Clum A."/>
            <person name="Culley D."/>
            <person name="Crous P.W."/>
            <person name="Fauchery L."/>
            <person name="Girlanda M."/>
            <person name="Hayes R.D."/>
            <person name="Keri Z."/>
            <person name="LaButti K."/>
            <person name="Lipzen A."/>
            <person name="Lombard V."/>
            <person name="Magnuson J."/>
            <person name="Maillard F."/>
            <person name="Murat C."/>
            <person name="Nolan M."/>
            <person name="Ohm R.A."/>
            <person name="Pangilinan J."/>
            <person name="Pereira M.F."/>
            <person name="Perotto S."/>
            <person name="Peter M."/>
            <person name="Pfister S."/>
            <person name="Riley R."/>
            <person name="Sitrit Y."/>
            <person name="Stielow J.B."/>
            <person name="Szollosi G."/>
            <person name="Zifcakova L."/>
            <person name="Stursova M."/>
            <person name="Spatafora J.W."/>
            <person name="Tedersoo L."/>
            <person name="Vaario L.M."/>
            <person name="Yamada A."/>
            <person name="Yan M."/>
            <person name="Wang P."/>
            <person name="Xu J."/>
            <person name="Bruns T."/>
            <person name="Baldrian P."/>
            <person name="Vilgalys R."/>
            <person name="Dunand C."/>
            <person name="Henrissat B."/>
            <person name="Grigoriev I.V."/>
            <person name="Hibbett D."/>
            <person name="Nagy L.G."/>
            <person name="Martin F.M."/>
        </authorList>
    </citation>
    <scope>NUCLEOTIDE SEQUENCE</scope>
    <source>
        <strain evidence="1">P2</strain>
    </source>
</reference>
<keyword evidence="2" id="KW-1185">Reference proteome</keyword>
<reference evidence="1" key="1">
    <citation type="submission" date="2019-10" db="EMBL/GenBank/DDBJ databases">
        <authorList>
            <consortium name="DOE Joint Genome Institute"/>
            <person name="Kuo A."/>
            <person name="Miyauchi S."/>
            <person name="Kiss E."/>
            <person name="Drula E."/>
            <person name="Kohler A."/>
            <person name="Sanchez-Garcia M."/>
            <person name="Andreopoulos B."/>
            <person name="Barry K.W."/>
            <person name="Bonito G."/>
            <person name="Buee M."/>
            <person name="Carver A."/>
            <person name="Chen C."/>
            <person name="Cichocki N."/>
            <person name="Clum A."/>
            <person name="Culley D."/>
            <person name="Crous P.W."/>
            <person name="Fauchery L."/>
            <person name="Girlanda M."/>
            <person name="Hayes R."/>
            <person name="Keri Z."/>
            <person name="Labutti K."/>
            <person name="Lipzen A."/>
            <person name="Lombard V."/>
            <person name="Magnuson J."/>
            <person name="Maillard F."/>
            <person name="Morin E."/>
            <person name="Murat C."/>
            <person name="Nolan M."/>
            <person name="Ohm R."/>
            <person name="Pangilinan J."/>
            <person name="Pereira M."/>
            <person name="Perotto S."/>
            <person name="Peter M."/>
            <person name="Riley R."/>
            <person name="Sitrit Y."/>
            <person name="Stielow B."/>
            <person name="Szollosi G."/>
            <person name="Zifcakova L."/>
            <person name="Stursova M."/>
            <person name="Spatafora J.W."/>
            <person name="Tedersoo L."/>
            <person name="Vaario L.-M."/>
            <person name="Yamada A."/>
            <person name="Yan M."/>
            <person name="Wang P."/>
            <person name="Xu J."/>
            <person name="Bruns T."/>
            <person name="Baldrian P."/>
            <person name="Vilgalys R."/>
            <person name="Henrissat B."/>
            <person name="Grigoriev I.V."/>
            <person name="Hibbett D."/>
            <person name="Nagy L.G."/>
            <person name="Martin F.M."/>
        </authorList>
    </citation>
    <scope>NUCLEOTIDE SEQUENCE</scope>
    <source>
        <strain evidence="1">P2</strain>
    </source>
</reference>
<dbReference type="Proteomes" id="UP000886501">
    <property type="component" value="Unassembled WGS sequence"/>
</dbReference>
<evidence type="ECO:0000313" key="1">
    <source>
        <dbReference type="EMBL" id="KAF9651473.1"/>
    </source>
</evidence>
<feature type="non-terminal residue" evidence="1">
    <location>
        <position position="1"/>
    </location>
</feature>
<gene>
    <name evidence="1" type="ORF">BDM02DRAFT_3068932</name>
</gene>
<name>A0ACB6ZQ86_THEGA</name>
<protein>
    <submittedName>
        <fullName evidence="1">Uncharacterized protein</fullName>
    </submittedName>
</protein>
<organism evidence="1 2">
    <name type="scientific">Thelephora ganbajun</name>
    <name type="common">Ganba fungus</name>
    <dbReference type="NCBI Taxonomy" id="370292"/>
    <lineage>
        <taxon>Eukaryota</taxon>
        <taxon>Fungi</taxon>
        <taxon>Dikarya</taxon>
        <taxon>Basidiomycota</taxon>
        <taxon>Agaricomycotina</taxon>
        <taxon>Agaricomycetes</taxon>
        <taxon>Thelephorales</taxon>
        <taxon>Thelephoraceae</taxon>
        <taxon>Thelephora</taxon>
    </lineage>
</organism>
<dbReference type="EMBL" id="MU117975">
    <property type="protein sequence ID" value="KAF9651473.1"/>
    <property type="molecule type" value="Genomic_DNA"/>
</dbReference>
<evidence type="ECO:0000313" key="2">
    <source>
        <dbReference type="Proteomes" id="UP000886501"/>
    </source>
</evidence>
<accession>A0ACB6ZQ86</accession>
<proteinExistence type="predicted"/>
<sequence>TVTKPATVVENMGATSQDDDTGMCLICAEPMRYYSVSECNHRTCHVCALRLRALWKKHDCSFCKEPQPSLIFTTSPTAKFESFRPNDIPCKDARLSIFFETQEMMEDTLILLRFNCPDGNCDYIASGWSDLKLHVRGIHGNLMCELCIRTKKMFAHEHTTYPPNLLPYHLPSILSSIQARGTPQKPKGLDEVHPMCEFCRECFPGDDELYAHIREKHEECFLCKRDGTLHKIYENYDALETHFMKGHHPCKRRTCLEQKFVVFATEMDLKGHMVEVHGAEMSSRDRRDVRRLETDFEYEDHGGYRRGVGGNRERDRNPPPQRQPPNVRRRELGTGLTADTPTPSSSAPVPSVNIPTPPPDADPLTVERYNTLYTKVASTAANPSRAVGAVELSLRSYRNSESTARDLISSIWNVLDQNLDTSATFVNLIVDLLEEDKKKDLLGAWNGFKIEQRGQFPELVPTSTGTEYAGIASGRVLNAKHQTSRSSRPRRQVLDRVAAAASSSPWPQQQSQPTGNHFPTLASTSRLPPKQTPAPSRPQQKSTTPWTSNGPGSSSGFRPKVQQPVSVSKPQPGTTVARPLSKSAFPELPTVAPNKPPKEFISGNKSLKNILGDTLPAQSVWGQGPSTQLSSPPLDLEPEPTNTRGRKGKGKQKQTLFTLGSFPT</sequence>
<comment type="caution">
    <text evidence="1">The sequence shown here is derived from an EMBL/GenBank/DDBJ whole genome shotgun (WGS) entry which is preliminary data.</text>
</comment>
<feature type="non-terminal residue" evidence="1">
    <location>
        <position position="664"/>
    </location>
</feature>